<comment type="caution">
    <text evidence="3">The sequence shown here is derived from an EMBL/GenBank/DDBJ whole genome shotgun (WGS) entry which is preliminary data.</text>
</comment>
<sequence>MKTPKKHDFDSAFKDLLLDEQQQQKQQQPFVKRYLKVLEDICTKFGVGRDGDNADDTDSISSVQRMSQQFTPDRDMRSDEEAVQSQQPLFAHESLPHVPIQKKKRKSVCVYVSIPCTQKNKNESQMTDYQNTLSQMPNAKDSTNNCVLTQGDDHILKLLDRLQVNCISNKLTEEAELKLIKQQSQNEFDGYRSDSTLVWTDSDSGADSDFDASAGAQVRENECKTVHNGKESNGKHISSLTPNKPKSTTQCGEVECITPPLNVKSDNRNPQTSMISSQRKHSIKQKKDKFAVDADLRDISATQQLFVASQEDPYSEVESHAEDVEPLHSDVPKKEPRHNNRRPHIRPQYEDPCTRNDKQQQDIQRIKDGNENGMSYKKKDSTKKTLFPLSPDLRRRSVKKRSCQEMIAEAKWSQAQFISKIKEKELALLQTCPLFCFDLTPKWNKIAEIIGQSTAIFKKKKTCIYLIYAYVYVYVYVYTFFKNKNKNRRKKSTNPDVDESEEEDLTKDKKRLALKSGKMESLSIFDCLHSKKKKKKKKK</sequence>
<evidence type="ECO:0000313" key="4">
    <source>
        <dbReference type="Proteomes" id="UP000023152"/>
    </source>
</evidence>
<name>X6MG83_RETFI</name>
<evidence type="ECO:0000256" key="1">
    <source>
        <dbReference type="SAM" id="MobiDB-lite"/>
    </source>
</evidence>
<proteinExistence type="predicted"/>
<dbReference type="AlphaFoldDB" id="X6MG83"/>
<feature type="region of interest" description="Disordered" evidence="1">
    <location>
        <begin position="227"/>
        <end position="286"/>
    </location>
</feature>
<feature type="compositionally biased region" description="Basic and acidic residues" evidence="1">
    <location>
        <begin position="347"/>
        <end position="361"/>
    </location>
</feature>
<feature type="region of interest" description="Disordered" evidence="1">
    <location>
        <begin position="487"/>
        <end position="512"/>
    </location>
</feature>
<accession>X6MG83</accession>
<keyword evidence="2" id="KW-0472">Membrane</keyword>
<keyword evidence="2" id="KW-1133">Transmembrane helix</keyword>
<feature type="compositionally biased region" description="Polar residues" evidence="1">
    <location>
        <begin position="268"/>
        <end position="277"/>
    </location>
</feature>
<feature type="compositionally biased region" description="Basic and acidic residues" evidence="1">
    <location>
        <begin position="317"/>
        <end position="338"/>
    </location>
</feature>
<feature type="compositionally biased region" description="Acidic residues" evidence="1">
    <location>
        <begin position="496"/>
        <end position="505"/>
    </location>
</feature>
<feature type="compositionally biased region" description="Polar residues" evidence="1">
    <location>
        <begin position="235"/>
        <end position="251"/>
    </location>
</feature>
<dbReference type="EMBL" id="ASPP01021002">
    <property type="protein sequence ID" value="ETO12874.1"/>
    <property type="molecule type" value="Genomic_DNA"/>
</dbReference>
<keyword evidence="2" id="KW-0812">Transmembrane</keyword>
<gene>
    <name evidence="3" type="ORF">RFI_24500</name>
</gene>
<protein>
    <submittedName>
        <fullName evidence="3">Uncharacterized protein</fullName>
    </submittedName>
</protein>
<feature type="non-terminal residue" evidence="3">
    <location>
        <position position="539"/>
    </location>
</feature>
<reference evidence="3 4" key="1">
    <citation type="journal article" date="2013" name="Curr. Biol.">
        <title>The Genome of the Foraminiferan Reticulomyxa filosa.</title>
        <authorList>
            <person name="Glockner G."/>
            <person name="Hulsmann N."/>
            <person name="Schleicher M."/>
            <person name="Noegel A.A."/>
            <person name="Eichinger L."/>
            <person name="Gallinger C."/>
            <person name="Pawlowski J."/>
            <person name="Sierra R."/>
            <person name="Euteneuer U."/>
            <person name="Pillet L."/>
            <person name="Moustafa A."/>
            <person name="Platzer M."/>
            <person name="Groth M."/>
            <person name="Szafranski K."/>
            <person name="Schliwa M."/>
        </authorList>
    </citation>
    <scope>NUCLEOTIDE SEQUENCE [LARGE SCALE GENOMIC DNA]</scope>
</reference>
<feature type="region of interest" description="Disordered" evidence="1">
    <location>
        <begin position="311"/>
        <end position="361"/>
    </location>
</feature>
<organism evidence="3 4">
    <name type="scientific">Reticulomyxa filosa</name>
    <dbReference type="NCBI Taxonomy" id="46433"/>
    <lineage>
        <taxon>Eukaryota</taxon>
        <taxon>Sar</taxon>
        <taxon>Rhizaria</taxon>
        <taxon>Retaria</taxon>
        <taxon>Foraminifera</taxon>
        <taxon>Monothalamids</taxon>
        <taxon>Reticulomyxidae</taxon>
        <taxon>Reticulomyxa</taxon>
    </lineage>
</organism>
<dbReference type="Proteomes" id="UP000023152">
    <property type="component" value="Unassembled WGS sequence"/>
</dbReference>
<feature type="transmembrane region" description="Helical" evidence="2">
    <location>
        <begin position="464"/>
        <end position="481"/>
    </location>
</feature>
<evidence type="ECO:0000256" key="2">
    <source>
        <dbReference type="SAM" id="Phobius"/>
    </source>
</evidence>
<evidence type="ECO:0000313" key="3">
    <source>
        <dbReference type="EMBL" id="ETO12874.1"/>
    </source>
</evidence>
<keyword evidence="4" id="KW-1185">Reference proteome</keyword>